<dbReference type="EMBL" id="SLUO01000004">
    <property type="protein sequence ID" value="TCL59382.1"/>
    <property type="molecule type" value="Genomic_DNA"/>
</dbReference>
<accession>A0A4R1R266</accession>
<feature type="transmembrane region" description="Helical" evidence="1">
    <location>
        <begin position="281"/>
        <end position="303"/>
    </location>
</feature>
<feature type="transmembrane region" description="Helical" evidence="1">
    <location>
        <begin position="160"/>
        <end position="186"/>
    </location>
</feature>
<feature type="transmembrane region" description="Helical" evidence="1">
    <location>
        <begin position="428"/>
        <end position="448"/>
    </location>
</feature>
<dbReference type="AlphaFoldDB" id="A0A4R1R266"/>
<sequence length="492" mass="56259">MRDLIKRVKDNLMNIKGSKNVHKAEWIFVIVVGFFLSTFYLYGDIAHTSGCGIKVWDCLFKGKLSMFYSISYTGLPGTFLEETGGGDYDFAMYVIFALYNFPLWIWEKLSGYSFLEFYVTRLYIKGIVWIFSALSAYLIYKIALECELKKEEAKWASFLFFSSAIFFIAVVVISGYDIISVAFTLLGIYGYLKRNNKCFVLSFAMAVALKMFALWIFIPFVLLREKKVWKIFLYGLAVISVLAIPKIYFASGEKTIGIIAQADWIVNGALFPSNASGTAELTYISMEHLPLMFVGMIAIWLICYFNKKELKNREVIYLCAVVMAIFVLTVKVHPQWGILLLPYIILIIMFHPHRMRENLVLEGVFSVGFILNKAIGYYWTCNLNLVGNMLAPRHKFSFVDDNLSANDYGLSHYISILSEKVGIWESNIMKGFGAAVVVGLIYFLVLNYPRREESGEVVPHDYAKRRKWLTARFAISCLVGILPMIGVIQYLF</sequence>
<evidence type="ECO:0000313" key="2">
    <source>
        <dbReference type="EMBL" id="TCL59382.1"/>
    </source>
</evidence>
<keyword evidence="3" id="KW-1185">Reference proteome</keyword>
<keyword evidence="1" id="KW-0812">Transmembrane</keyword>
<dbReference type="STRING" id="1469948.GCA_000732725_03743"/>
<protein>
    <recommendedName>
        <fullName evidence="4">DUF2029 domain-containing protein</fullName>
    </recommendedName>
</protein>
<feature type="transmembrane region" description="Helical" evidence="1">
    <location>
        <begin position="315"/>
        <end position="330"/>
    </location>
</feature>
<feature type="transmembrane region" description="Helical" evidence="1">
    <location>
        <begin position="359"/>
        <end position="379"/>
    </location>
</feature>
<organism evidence="2 3">
    <name type="scientific">Kineothrix alysoides</name>
    <dbReference type="NCBI Taxonomy" id="1469948"/>
    <lineage>
        <taxon>Bacteria</taxon>
        <taxon>Bacillati</taxon>
        <taxon>Bacillota</taxon>
        <taxon>Clostridia</taxon>
        <taxon>Lachnospirales</taxon>
        <taxon>Lachnospiraceae</taxon>
        <taxon>Kineothrix</taxon>
    </lineage>
</organism>
<gene>
    <name evidence="2" type="ORF">EDD76_104119</name>
</gene>
<feature type="transmembrane region" description="Helical" evidence="1">
    <location>
        <begin position="469"/>
        <end position="491"/>
    </location>
</feature>
<name>A0A4R1R266_9FIRM</name>
<keyword evidence="1" id="KW-0472">Membrane</keyword>
<proteinExistence type="predicted"/>
<dbReference type="Proteomes" id="UP000295718">
    <property type="component" value="Unassembled WGS sequence"/>
</dbReference>
<feature type="transmembrane region" description="Helical" evidence="1">
    <location>
        <begin position="198"/>
        <end position="222"/>
    </location>
</feature>
<evidence type="ECO:0000313" key="3">
    <source>
        <dbReference type="Proteomes" id="UP000295718"/>
    </source>
</evidence>
<dbReference type="OrthoDB" id="1968086at2"/>
<feature type="transmembrane region" description="Helical" evidence="1">
    <location>
        <begin position="118"/>
        <end position="140"/>
    </location>
</feature>
<feature type="transmembrane region" description="Helical" evidence="1">
    <location>
        <begin position="336"/>
        <end position="352"/>
    </location>
</feature>
<dbReference type="RefSeq" id="WP_031392360.1">
    <property type="nucleotide sequence ID" value="NZ_JPNB01000002.1"/>
</dbReference>
<evidence type="ECO:0008006" key="4">
    <source>
        <dbReference type="Google" id="ProtNLM"/>
    </source>
</evidence>
<evidence type="ECO:0000256" key="1">
    <source>
        <dbReference type="SAM" id="Phobius"/>
    </source>
</evidence>
<feature type="transmembrane region" description="Helical" evidence="1">
    <location>
        <begin position="256"/>
        <end position="275"/>
    </location>
</feature>
<feature type="transmembrane region" description="Helical" evidence="1">
    <location>
        <begin position="228"/>
        <end position="249"/>
    </location>
</feature>
<comment type="caution">
    <text evidence="2">The sequence shown here is derived from an EMBL/GenBank/DDBJ whole genome shotgun (WGS) entry which is preliminary data.</text>
</comment>
<feature type="transmembrane region" description="Helical" evidence="1">
    <location>
        <begin position="21"/>
        <end position="42"/>
    </location>
</feature>
<keyword evidence="1" id="KW-1133">Transmembrane helix</keyword>
<reference evidence="2 3" key="1">
    <citation type="submission" date="2019-03" db="EMBL/GenBank/DDBJ databases">
        <title>Genomic Encyclopedia of Type Strains, Phase IV (KMG-IV): sequencing the most valuable type-strain genomes for metagenomic binning, comparative biology and taxonomic classification.</title>
        <authorList>
            <person name="Goeker M."/>
        </authorList>
    </citation>
    <scope>NUCLEOTIDE SEQUENCE [LARGE SCALE GENOMIC DNA]</scope>
    <source>
        <strain evidence="2 3">DSM 100556</strain>
    </source>
</reference>
<feature type="transmembrane region" description="Helical" evidence="1">
    <location>
        <begin position="90"/>
        <end position="106"/>
    </location>
</feature>